<dbReference type="GO" id="GO:0007034">
    <property type="term" value="P:vacuolar transport"/>
    <property type="evidence" value="ECO:0007669"/>
    <property type="project" value="InterPro"/>
</dbReference>
<dbReference type="Pfam" id="PF03357">
    <property type="entry name" value="Snf7"/>
    <property type="match status" value="1"/>
</dbReference>
<evidence type="ECO:0000313" key="4">
    <source>
        <dbReference type="Proteomes" id="UP000235965"/>
    </source>
</evidence>
<dbReference type="Pfam" id="PF10545">
    <property type="entry name" value="MADF_DNA_bdg"/>
    <property type="match status" value="1"/>
</dbReference>
<evidence type="ECO:0000256" key="1">
    <source>
        <dbReference type="ARBA" id="ARBA00006190"/>
    </source>
</evidence>
<accession>A0A2J7QJ03</accession>
<dbReference type="InParanoid" id="A0A2J7QJ03"/>
<evidence type="ECO:0000259" key="2">
    <source>
        <dbReference type="Pfam" id="PF10545"/>
    </source>
</evidence>
<dbReference type="AlphaFoldDB" id="A0A2J7QJ03"/>
<reference evidence="3 4" key="1">
    <citation type="submission" date="2017-12" db="EMBL/GenBank/DDBJ databases">
        <title>Hemimetabolous genomes reveal molecular basis of termite eusociality.</title>
        <authorList>
            <person name="Harrison M.C."/>
            <person name="Jongepier E."/>
            <person name="Robertson H.M."/>
            <person name="Arning N."/>
            <person name="Bitard-Feildel T."/>
            <person name="Chao H."/>
            <person name="Childers C.P."/>
            <person name="Dinh H."/>
            <person name="Doddapaneni H."/>
            <person name="Dugan S."/>
            <person name="Gowin J."/>
            <person name="Greiner C."/>
            <person name="Han Y."/>
            <person name="Hu H."/>
            <person name="Hughes D.S.T."/>
            <person name="Huylmans A.-K."/>
            <person name="Kemena C."/>
            <person name="Kremer L.P.M."/>
            <person name="Lee S.L."/>
            <person name="Lopez-Ezquerra A."/>
            <person name="Mallet L."/>
            <person name="Monroy-Kuhn J.M."/>
            <person name="Moser A."/>
            <person name="Murali S.C."/>
            <person name="Muzny D.M."/>
            <person name="Otani S."/>
            <person name="Piulachs M.-D."/>
            <person name="Poelchau M."/>
            <person name="Qu J."/>
            <person name="Schaub F."/>
            <person name="Wada-Katsumata A."/>
            <person name="Worley K.C."/>
            <person name="Xie Q."/>
            <person name="Ylla G."/>
            <person name="Poulsen M."/>
            <person name="Gibbs R.A."/>
            <person name="Schal C."/>
            <person name="Richards S."/>
            <person name="Belles X."/>
            <person name="Korb J."/>
            <person name="Bornberg-Bauer E."/>
        </authorList>
    </citation>
    <scope>NUCLEOTIDE SEQUENCE [LARGE SCALE GENOMIC DNA]</scope>
    <source>
        <tissue evidence="3">Whole body</tissue>
    </source>
</reference>
<keyword evidence="4" id="KW-1185">Reference proteome</keyword>
<dbReference type="OrthoDB" id="441172at2759"/>
<dbReference type="InterPro" id="IPR005024">
    <property type="entry name" value="Snf7_fam"/>
</dbReference>
<dbReference type="EMBL" id="NEVH01013563">
    <property type="protein sequence ID" value="PNF28561.1"/>
    <property type="molecule type" value="Genomic_DNA"/>
</dbReference>
<dbReference type="Proteomes" id="UP000235965">
    <property type="component" value="Unassembled WGS sequence"/>
</dbReference>
<comment type="similarity">
    <text evidence="1">Belongs to the SNF7 family.</text>
</comment>
<comment type="caution">
    <text evidence="3">The sequence shown here is derived from an EMBL/GenBank/DDBJ whole genome shotgun (WGS) entry which is preliminary data.</text>
</comment>
<protein>
    <recommendedName>
        <fullName evidence="2">MADF domain-containing protein</fullName>
    </recommendedName>
</protein>
<organism evidence="3 4">
    <name type="scientific">Cryptotermes secundus</name>
    <dbReference type="NCBI Taxonomy" id="105785"/>
    <lineage>
        <taxon>Eukaryota</taxon>
        <taxon>Metazoa</taxon>
        <taxon>Ecdysozoa</taxon>
        <taxon>Arthropoda</taxon>
        <taxon>Hexapoda</taxon>
        <taxon>Insecta</taxon>
        <taxon>Pterygota</taxon>
        <taxon>Neoptera</taxon>
        <taxon>Polyneoptera</taxon>
        <taxon>Dictyoptera</taxon>
        <taxon>Blattodea</taxon>
        <taxon>Blattoidea</taxon>
        <taxon>Termitoidae</taxon>
        <taxon>Kalotermitidae</taxon>
        <taxon>Cryptotermitinae</taxon>
        <taxon>Cryptotermes</taxon>
    </lineage>
</organism>
<sequence>MGRQMEQIIEFVKENALLYDNRHPMFRDSRAKDRKWKELAVTMNRDSNFTEVLFVENEAQVAARWHATTEPTNDVTVTLLQGLKRQRDGMIEYQRRTRKCLRKDREVTIKLLKDGKEDHAKILMKKVKCQERDLQASYGQLRNLQELVYTMEMALILCR</sequence>
<gene>
    <name evidence="3" type="ORF">B7P43_G12905</name>
</gene>
<dbReference type="STRING" id="105785.A0A2J7QJ03"/>
<proteinExistence type="inferred from homology"/>
<dbReference type="InterPro" id="IPR006578">
    <property type="entry name" value="MADF-dom"/>
</dbReference>
<feature type="domain" description="MADF" evidence="2">
    <location>
        <begin position="9"/>
        <end position="52"/>
    </location>
</feature>
<name>A0A2J7QJ03_9NEOP</name>
<evidence type="ECO:0000313" key="3">
    <source>
        <dbReference type="EMBL" id="PNF28561.1"/>
    </source>
</evidence>